<sequence length="187" mass="19256">MPFDPEPPNGDYAAYIDKMVNRGSGTPGAQGLLKTGTGGFRPALRLPGAQKDTRSPGQQYSAGIGIPSAPTAPAPPSASMPAGVSEPASNATLAAQGGSAVRGTVQILLGVLFGVLTVASIASVLIDGDALEPFHIVRAIILFFVARALFRRGRRTLRGAQPIPGVTLPPFVPASRPANQRSTHRNA</sequence>
<organism evidence="3 4">
    <name type="scientific">Pigmentiphaga humi</name>
    <dbReference type="NCBI Taxonomy" id="2478468"/>
    <lineage>
        <taxon>Bacteria</taxon>
        <taxon>Pseudomonadati</taxon>
        <taxon>Pseudomonadota</taxon>
        <taxon>Betaproteobacteria</taxon>
        <taxon>Burkholderiales</taxon>
        <taxon>Alcaligenaceae</taxon>
        <taxon>Pigmentiphaga</taxon>
    </lineage>
</organism>
<evidence type="ECO:0000256" key="1">
    <source>
        <dbReference type="SAM" id="MobiDB-lite"/>
    </source>
</evidence>
<keyword evidence="2" id="KW-0472">Membrane</keyword>
<feature type="transmembrane region" description="Helical" evidence="2">
    <location>
        <begin position="107"/>
        <end position="126"/>
    </location>
</feature>
<evidence type="ECO:0000256" key="2">
    <source>
        <dbReference type="SAM" id="Phobius"/>
    </source>
</evidence>
<accession>A0A3P4B5F0</accession>
<dbReference type="RefSeq" id="WP_124080737.1">
    <property type="nucleotide sequence ID" value="NZ_UWPJ01000026.1"/>
</dbReference>
<dbReference type="EMBL" id="UWPJ01000026">
    <property type="protein sequence ID" value="VCU71272.1"/>
    <property type="molecule type" value="Genomic_DNA"/>
</dbReference>
<keyword evidence="2" id="KW-0812">Transmembrane</keyword>
<evidence type="ECO:0000313" key="4">
    <source>
        <dbReference type="Proteomes" id="UP000277294"/>
    </source>
</evidence>
<keyword evidence="4" id="KW-1185">Reference proteome</keyword>
<dbReference type="Proteomes" id="UP000277294">
    <property type="component" value="Unassembled WGS sequence"/>
</dbReference>
<feature type="region of interest" description="Disordered" evidence="1">
    <location>
        <begin position="43"/>
        <end position="85"/>
    </location>
</feature>
<keyword evidence="2" id="KW-1133">Transmembrane helix</keyword>
<feature type="transmembrane region" description="Helical" evidence="2">
    <location>
        <begin position="132"/>
        <end position="150"/>
    </location>
</feature>
<reference evidence="3 4" key="1">
    <citation type="submission" date="2018-10" db="EMBL/GenBank/DDBJ databases">
        <authorList>
            <person name="Criscuolo A."/>
        </authorList>
    </citation>
    <scope>NUCLEOTIDE SEQUENCE [LARGE SCALE GENOMIC DNA]</scope>
    <source>
        <strain evidence="3">DnA1</strain>
    </source>
</reference>
<dbReference type="AlphaFoldDB" id="A0A3P4B5F0"/>
<proteinExistence type="predicted"/>
<evidence type="ECO:0000313" key="3">
    <source>
        <dbReference type="EMBL" id="VCU71272.1"/>
    </source>
</evidence>
<gene>
    <name evidence="3" type="ORF">PIGHUM_03353</name>
</gene>
<protein>
    <submittedName>
        <fullName evidence="3">Uncharacterized protein</fullName>
    </submittedName>
</protein>
<dbReference type="OrthoDB" id="8683418at2"/>
<name>A0A3P4B5F0_9BURK</name>